<dbReference type="EMBL" id="QKWP01002526">
    <property type="protein sequence ID" value="RIB03018.1"/>
    <property type="molecule type" value="Genomic_DNA"/>
</dbReference>
<evidence type="ECO:0000313" key="3">
    <source>
        <dbReference type="Proteomes" id="UP000266673"/>
    </source>
</evidence>
<name>A0A397U1H7_9GLOM</name>
<feature type="region of interest" description="Disordered" evidence="1">
    <location>
        <begin position="26"/>
        <end position="53"/>
    </location>
</feature>
<organism evidence="2 3">
    <name type="scientific">Gigaspora rosea</name>
    <dbReference type="NCBI Taxonomy" id="44941"/>
    <lineage>
        <taxon>Eukaryota</taxon>
        <taxon>Fungi</taxon>
        <taxon>Fungi incertae sedis</taxon>
        <taxon>Mucoromycota</taxon>
        <taxon>Glomeromycotina</taxon>
        <taxon>Glomeromycetes</taxon>
        <taxon>Diversisporales</taxon>
        <taxon>Gigasporaceae</taxon>
        <taxon>Gigaspora</taxon>
    </lineage>
</organism>
<gene>
    <name evidence="2" type="ORF">C2G38_823689</name>
</gene>
<dbReference type="AlphaFoldDB" id="A0A397U1H7"/>
<protein>
    <submittedName>
        <fullName evidence="2">Uncharacterized protein</fullName>
    </submittedName>
</protein>
<sequence length="204" mass="22751">MSSTLSGRPQLVNTVNTKNAQVKTNSPLSIVYTAPQDPEETSPTKTHHKSRPSLKLQCADLLLTIPTINYHPPTETCASPVPQQTGFSRYLSNNGSTKLTEPAQSTNDSLRTLLFRKNLMDDGQGQDEFLFSPIYNHITTRTFLNYEDEDIYSPEISTPINVPDFNYHRTSQDSGVDVNFSENQYYMPPIFSISGAGENWGIGV</sequence>
<reference evidence="2 3" key="1">
    <citation type="submission" date="2018-06" db="EMBL/GenBank/DDBJ databases">
        <title>Comparative genomics reveals the genomic features of Rhizophagus irregularis, R. cerebriforme, R. diaphanum and Gigaspora rosea, and their symbiotic lifestyle signature.</title>
        <authorList>
            <person name="Morin E."/>
            <person name="San Clemente H."/>
            <person name="Chen E.C.H."/>
            <person name="De La Providencia I."/>
            <person name="Hainaut M."/>
            <person name="Kuo A."/>
            <person name="Kohler A."/>
            <person name="Murat C."/>
            <person name="Tang N."/>
            <person name="Roy S."/>
            <person name="Loubradou J."/>
            <person name="Henrissat B."/>
            <person name="Grigoriev I.V."/>
            <person name="Corradi N."/>
            <person name="Roux C."/>
            <person name="Martin F.M."/>
        </authorList>
    </citation>
    <scope>NUCLEOTIDE SEQUENCE [LARGE SCALE GENOMIC DNA]</scope>
    <source>
        <strain evidence="2 3">DAOM 194757</strain>
    </source>
</reference>
<evidence type="ECO:0000256" key="1">
    <source>
        <dbReference type="SAM" id="MobiDB-lite"/>
    </source>
</evidence>
<accession>A0A397U1H7</accession>
<keyword evidence="3" id="KW-1185">Reference proteome</keyword>
<dbReference type="Proteomes" id="UP000266673">
    <property type="component" value="Unassembled WGS sequence"/>
</dbReference>
<dbReference type="OrthoDB" id="2349569at2759"/>
<evidence type="ECO:0000313" key="2">
    <source>
        <dbReference type="EMBL" id="RIB03018.1"/>
    </source>
</evidence>
<comment type="caution">
    <text evidence="2">The sequence shown here is derived from an EMBL/GenBank/DDBJ whole genome shotgun (WGS) entry which is preliminary data.</text>
</comment>
<proteinExistence type="predicted"/>